<reference evidence="2" key="1">
    <citation type="journal article" date="2019" name="Int. J. Syst. Evol. Microbiol.">
        <title>The Global Catalogue of Microorganisms (GCM) 10K type strain sequencing project: providing services to taxonomists for standard genome sequencing and annotation.</title>
        <authorList>
            <consortium name="The Broad Institute Genomics Platform"/>
            <consortium name="The Broad Institute Genome Sequencing Center for Infectious Disease"/>
            <person name="Wu L."/>
            <person name="Ma J."/>
        </authorList>
    </citation>
    <scope>NUCLEOTIDE SEQUENCE [LARGE SCALE GENOMIC DNA]</scope>
    <source>
        <strain evidence="2">CECT 7649</strain>
    </source>
</reference>
<keyword evidence="2" id="KW-1185">Reference proteome</keyword>
<evidence type="ECO:0000313" key="2">
    <source>
        <dbReference type="Proteomes" id="UP001596496"/>
    </source>
</evidence>
<name>A0ABW2P8Z5_9ACTN</name>
<accession>A0ABW2P8Z5</accession>
<sequence>MPTCTIDTDRHFTEFVAQAWQDPKSTEQGENHLLGAFGIHPASAGYEFESHFDLGQDLIIEQLDGSTPAFAVPTYCG</sequence>
<protein>
    <submittedName>
        <fullName evidence="1">Uncharacterized protein</fullName>
    </submittedName>
</protein>
<comment type="caution">
    <text evidence="1">The sequence shown here is derived from an EMBL/GenBank/DDBJ whole genome shotgun (WGS) entry which is preliminary data.</text>
</comment>
<evidence type="ECO:0000313" key="1">
    <source>
        <dbReference type="EMBL" id="MFC7386081.1"/>
    </source>
</evidence>
<dbReference type="EMBL" id="JBHTCG010000023">
    <property type="protein sequence ID" value="MFC7386081.1"/>
    <property type="molecule type" value="Genomic_DNA"/>
</dbReference>
<organism evidence="1 2">
    <name type="scientific">Sphaerisporangium rhizosphaerae</name>
    <dbReference type="NCBI Taxonomy" id="2269375"/>
    <lineage>
        <taxon>Bacteria</taxon>
        <taxon>Bacillati</taxon>
        <taxon>Actinomycetota</taxon>
        <taxon>Actinomycetes</taxon>
        <taxon>Streptosporangiales</taxon>
        <taxon>Streptosporangiaceae</taxon>
        <taxon>Sphaerisporangium</taxon>
    </lineage>
</organism>
<dbReference type="RefSeq" id="WP_380829894.1">
    <property type="nucleotide sequence ID" value="NZ_JBHTCG010000023.1"/>
</dbReference>
<dbReference type="Proteomes" id="UP001596496">
    <property type="component" value="Unassembled WGS sequence"/>
</dbReference>
<proteinExistence type="predicted"/>
<gene>
    <name evidence="1" type="ORF">ACFQSB_27995</name>
</gene>